<feature type="transmembrane region" description="Helical" evidence="1">
    <location>
        <begin position="120"/>
        <end position="141"/>
    </location>
</feature>
<proteinExistence type="predicted"/>
<dbReference type="InterPro" id="IPR010559">
    <property type="entry name" value="Sig_transdc_His_kin_internal"/>
</dbReference>
<dbReference type="Proteomes" id="UP000199072">
    <property type="component" value="Unassembled WGS sequence"/>
</dbReference>
<keyword evidence="1" id="KW-0472">Membrane</keyword>
<evidence type="ECO:0000313" key="4">
    <source>
        <dbReference type="Proteomes" id="UP000199072"/>
    </source>
</evidence>
<dbReference type="OrthoDB" id="9792992at2"/>
<dbReference type="RefSeq" id="WP_091155577.1">
    <property type="nucleotide sequence ID" value="NZ_FNAI01000018.1"/>
</dbReference>
<dbReference type="EMBL" id="FNAI01000018">
    <property type="protein sequence ID" value="SDF46107.1"/>
    <property type="molecule type" value="Genomic_DNA"/>
</dbReference>
<name>A0A1G7L9A3_9SPHI</name>
<keyword evidence="4" id="KW-1185">Reference proteome</keyword>
<dbReference type="PANTHER" id="PTHR34220:SF7">
    <property type="entry name" value="SENSOR HISTIDINE KINASE YPDA"/>
    <property type="match status" value="1"/>
</dbReference>
<keyword evidence="1" id="KW-0812">Transmembrane</keyword>
<accession>A0A1G7L9A3</accession>
<feature type="transmembrane region" description="Helical" evidence="1">
    <location>
        <begin position="72"/>
        <end position="94"/>
    </location>
</feature>
<sequence>MKKNIQKWFQKYKLHLLIWALFIFYETVVIGLVFNIFGHPITYIAHYTVNLFLFYLHGDLLFPWALKERKAVFWRIPFILFLEVTCFILVSYAIDKSLMFWHIMAAEEQFHLNFHYCLKISYRCLYFLGFATGYYFLITYIKERKKTSELETQHLNDIINNQKSEQELIKAENAFLKAQINPHFLFNTLDTIYHNIDASSPIAANAVIILTEMMRFAVDADKMGDYILLGDEIDQAENLLYLNQMRNNHALGFRLSYTDEVRQIYLIPLVLLTLMENVFKHGNLNVPKHEAVIEIFVKNQALHVVTDNLIDYNPSKKGGGSGLNNIEKRLRYTYGDAVDLVWQTSDANHFILRLSIPLQMLEVHNKPAGKYK</sequence>
<dbReference type="Pfam" id="PF06580">
    <property type="entry name" value="His_kinase"/>
    <property type="match status" value="1"/>
</dbReference>
<evidence type="ECO:0000256" key="1">
    <source>
        <dbReference type="SAM" id="Phobius"/>
    </source>
</evidence>
<dbReference type="STRING" id="1391627.SAMN05216464_11886"/>
<dbReference type="InterPro" id="IPR050640">
    <property type="entry name" value="Bact_2-comp_sensor_kinase"/>
</dbReference>
<dbReference type="InterPro" id="IPR036890">
    <property type="entry name" value="HATPase_C_sf"/>
</dbReference>
<feature type="domain" description="Signal transduction histidine kinase internal region" evidence="2">
    <location>
        <begin position="171"/>
        <end position="249"/>
    </location>
</feature>
<dbReference type="GO" id="GO:0000155">
    <property type="term" value="F:phosphorelay sensor kinase activity"/>
    <property type="evidence" value="ECO:0007669"/>
    <property type="project" value="InterPro"/>
</dbReference>
<keyword evidence="3" id="KW-0418">Kinase</keyword>
<evidence type="ECO:0000313" key="3">
    <source>
        <dbReference type="EMBL" id="SDF46107.1"/>
    </source>
</evidence>
<organism evidence="3 4">
    <name type="scientific">Mucilaginibacter pineti</name>
    <dbReference type="NCBI Taxonomy" id="1391627"/>
    <lineage>
        <taxon>Bacteria</taxon>
        <taxon>Pseudomonadati</taxon>
        <taxon>Bacteroidota</taxon>
        <taxon>Sphingobacteriia</taxon>
        <taxon>Sphingobacteriales</taxon>
        <taxon>Sphingobacteriaceae</taxon>
        <taxon>Mucilaginibacter</taxon>
    </lineage>
</organism>
<keyword evidence="1" id="KW-1133">Transmembrane helix</keyword>
<dbReference type="GO" id="GO:0016020">
    <property type="term" value="C:membrane"/>
    <property type="evidence" value="ECO:0007669"/>
    <property type="project" value="InterPro"/>
</dbReference>
<protein>
    <submittedName>
        <fullName evidence="3">Histidine kinase</fullName>
    </submittedName>
</protein>
<reference evidence="3 4" key="1">
    <citation type="submission" date="2016-10" db="EMBL/GenBank/DDBJ databases">
        <authorList>
            <person name="de Groot N.N."/>
        </authorList>
    </citation>
    <scope>NUCLEOTIDE SEQUENCE [LARGE SCALE GENOMIC DNA]</scope>
    <source>
        <strain evidence="3 4">47C3B</strain>
    </source>
</reference>
<dbReference type="PANTHER" id="PTHR34220">
    <property type="entry name" value="SENSOR HISTIDINE KINASE YPDA"/>
    <property type="match status" value="1"/>
</dbReference>
<keyword evidence="3" id="KW-0808">Transferase</keyword>
<gene>
    <name evidence="3" type="ORF">SAMN05216464_11886</name>
</gene>
<dbReference type="AlphaFoldDB" id="A0A1G7L9A3"/>
<feature type="transmembrane region" description="Helical" evidence="1">
    <location>
        <begin position="43"/>
        <end position="65"/>
    </location>
</feature>
<dbReference type="Gene3D" id="3.30.565.10">
    <property type="entry name" value="Histidine kinase-like ATPase, C-terminal domain"/>
    <property type="match status" value="1"/>
</dbReference>
<evidence type="ECO:0000259" key="2">
    <source>
        <dbReference type="Pfam" id="PF06580"/>
    </source>
</evidence>
<feature type="transmembrane region" description="Helical" evidence="1">
    <location>
        <begin position="12"/>
        <end position="37"/>
    </location>
</feature>